<dbReference type="AlphaFoldDB" id="A0ABD5XQA7"/>
<evidence type="ECO:0000313" key="1">
    <source>
        <dbReference type="EMBL" id="MFC7135673.1"/>
    </source>
</evidence>
<name>A0ABD5XQA7_9EURY</name>
<sequence length="185" mass="19471">MFDDVALREAVRERTLGALDAPLANFFAARIAFSPNLADVPVASVREELAARAGEAARGQFEAQLEAAGLTDVSASDAGTLTVATGEEAALTEYTAAFEFDAISFEVRGEPISLEGGRVDVEGVLASWIHDGGLLLSGGAYPAQNVARTVERELSEAITVSVDADLGLEPERYADEVASLVERVE</sequence>
<keyword evidence="2" id="KW-1185">Reference proteome</keyword>
<reference evidence="1 2" key="1">
    <citation type="journal article" date="2019" name="Int. J. Syst. Evol. Microbiol.">
        <title>The Global Catalogue of Microorganisms (GCM) 10K type strain sequencing project: providing services to taxonomists for standard genome sequencing and annotation.</title>
        <authorList>
            <consortium name="The Broad Institute Genomics Platform"/>
            <consortium name="The Broad Institute Genome Sequencing Center for Infectious Disease"/>
            <person name="Wu L."/>
            <person name="Ma J."/>
        </authorList>
    </citation>
    <scope>NUCLEOTIDE SEQUENCE [LARGE SCALE GENOMIC DNA]</scope>
    <source>
        <strain evidence="1 2">DT92</strain>
    </source>
</reference>
<dbReference type="InterPro" id="IPR045396">
    <property type="entry name" value="DUF6517"/>
</dbReference>
<comment type="caution">
    <text evidence="1">The sequence shown here is derived from an EMBL/GenBank/DDBJ whole genome shotgun (WGS) entry which is preliminary data.</text>
</comment>
<dbReference type="EMBL" id="JBHSZG010000001">
    <property type="protein sequence ID" value="MFC7135673.1"/>
    <property type="molecule type" value="Genomic_DNA"/>
</dbReference>
<proteinExistence type="predicted"/>
<gene>
    <name evidence="1" type="ORF">ACFQRB_01795</name>
</gene>
<accession>A0ABD5XQA7</accession>
<dbReference type="Pfam" id="PF20127">
    <property type="entry name" value="DUF6517"/>
    <property type="match status" value="1"/>
</dbReference>
<organism evidence="1 2">
    <name type="scientific">Halobaculum litoreum</name>
    <dbReference type="NCBI Taxonomy" id="3031998"/>
    <lineage>
        <taxon>Archaea</taxon>
        <taxon>Methanobacteriati</taxon>
        <taxon>Methanobacteriota</taxon>
        <taxon>Stenosarchaea group</taxon>
        <taxon>Halobacteria</taxon>
        <taxon>Halobacteriales</taxon>
        <taxon>Haloferacaceae</taxon>
        <taxon>Halobaculum</taxon>
    </lineage>
</organism>
<evidence type="ECO:0000313" key="2">
    <source>
        <dbReference type="Proteomes" id="UP001596368"/>
    </source>
</evidence>
<protein>
    <submittedName>
        <fullName evidence="1">Uncharacterized protein</fullName>
    </submittedName>
</protein>
<dbReference type="Proteomes" id="UP001596368">
    <property type="component" value="Unassembled WGS sequence"/>
</dbReference>